<reference evidence="1 2" key="1">
    <citation type="submission" date="2018-10" db="EMBL/GenBank/DDBJ databases">
        <title>Paraburkholderia sp. 7MK8-2, isolated from soil.</title>
        <authorList>
            <person name="Gao Z.-H."/>
            <person name="Qiu L.-H."/>
        </authorList>
    </citation>
    <scope>NUCLEOTIDE SEQUENCE [LARGE SCALE GENOMIC DNA]</scope>
    <source>
        <strain evidence="1 2">7MK8-2</strain>
    </source>
</reference>
<keyword evidence="2" id="KW-1185">Reference proteome</keyword>
<accession>A0A494XTG7</accession>
<sequence length="73" mass="8689">MERYFMSRTSAVALLVDARQSLAAELQEKAKHAPEHSEQMLRDIERLLLDVRIRRVREFQLEYPTRVYVIVSE</sequence>
<dbReference type="Gene3D" id="1.10.150.610">
    <property type="match status" value="1"/>
</dbReference>
<protein>
    <submittedName>
        <fullName evidence="1">Uncharacterized protein</fullName>
    </submittedName>
</protein>
<dbReference type="InterPro" id="IPR048850">
    <property type="entry name" value="BTH_I2711-like"/>
</dbReference>
<evidence type="ECO:0000313" key="2">
    <source>
        <dbReference type="Proteomes" id="UP000280434"/>
    </source>
</evidence>
<name>A0A494XTG7_9BURK</name>
<dbReference type="AlphaFoldDB" id="A0A494XTG7"/>
<organism evidence="1 2">
    <name type="scientific">Trinickia fusca</name>
    <dbReference type="NCBI Taxonomy" id="2419777"/>
    <lineage>
        <taxon>Bacteria</taxon>
        <taxon>Pseudomonadati</taxon>
        <taxon>Pseudomonadota</taxon>
        <taxon>Betaproteobacteria</taxon>
        <taxon>Burkholderiales</taxon>
        <taxon>Burkholderiaceae</taxon>
        <taxon>Trinickia</taxon>
    </lineage>
</organism>
<evidence type="ECO:0000313" key="1">
    <source>
        <dbReference type="EMBL" id="RKP50823.1"/>
    </source>
</evidence>
<gene>
    <name evidence="1" type="ORF">D7S89_07040</name>
</gene>
<dbReference type="EMBL" id="RBZV01000002">
    <property type="protein sequence ID" value="RKP50823.1"/>
    <property type="molecule type" value="Genomic_DNA"/>
</dbReference>
<proteinExistence type="predicted"/>
<dbReference type="Proteomes" id="UP000280434">
    <property type="component" value="Unassembled WGS sequence"/>
</dbReference>
<dbReference type="Pfam" id="PF21627">
    <property type="entry name" value="BTH_I2711-like"/>
    <property type="match status" value="1"/>
</dbReference>
<comment type="caution">
    <text evidence="1">The sequence shown here is derived from an EMBL/GenBank/DDBJ whole genome shotgun (WGS) entry which is preliminary data.</text>
</comment>